<protein>
    <submittedName>
        <fullName evidence="2">Uncharacterized protein</fullName>
    </submittedName>
</protein>
<evidence type="ECO:0000313" key="3">
    <source>
        <dbReference type="Proteomes" id="UP000309618"/>
    </source>
</evidence>
<feature type="region of interest" description="Disordered" evidence="1">
    <location>
        <begin position="312"/>
        <end position="335"/>
    </location>
</feature>
<dbReference type="Proteomes" id="UP000309618">
    <property type="component" value="Unassembled WGS sequence"/>
</dbReference>
<dbReference type="AlphaFoldDB" id="A0A4S5CCS7"/>
<accession>A0A4S5CCS7</accession>
<dbReference type="EMBL" id="SSUX01000011">
    <property type="protein sequence ID" value="THJ43587.1"/>
    <property type="molecule type" value="Genomic_DNA"/>
</dbReference>
<gene>
    <name evidence="2" type="ORF">E8Q35_14875</name>
</gene>
<proteinExistence type="predicted"/>
<evidence type="ECO:0000256" key="1">
    <source>
        <dbReference type="SAM" id="MobiDB-lite"/>
    </source>
</evidence>
<evidence type="ECO:0000313" key="2">
    <source>
        <dbReference type="EMBL" id="THJ43587.1"/>
    </source>
</evidence>
<sequence length="335" mass="37031">MYFFTTVDRGAFMQQCHDLDSLGYNGLLELAQQQDCPDDVFNRLLDRYAVDDMWAKRIVEHPNAQAGTKMRIMEKGYHLKAPEVAEALLSALPSTAHLVDELRVAYADYSLNLRSVGVKTGVLEQHSYPLLHSAVGDLVKPEYRLGQVLPVDGAQLTPTDANNLVTQFCNAYKDYPGTSAIPSFVTSILQRSERLNDQSMGHLMALENGCSSPRSFLTSVNDVHAILRQKALSENVIGKALERSAGVVYGFQSALKESFIYASDQIQKVVKSIGVSLDDVDIKAARQKQASAEPKSKFGLLGVIEDITHRISPPGAGHISDNEAREKYPSYRPRM</sequence>
<dbReference type="RefSeq" id="WP_136502026.1">
    <property type="nucleotide sequence ID" value="NZ_SSUX01000011.1"/>
</dbReference>
<reference evidence="2 3" key="1">
    <citation type="submission" date="2019-04" db="EMBL/GenBank/DDBJ databases">
        <title>Comparative genomics of Aeromonas veronii strains pathogenic to fish.</title>
        <authorList>
            <person name="Cascarano M.C."/>
            <person name="Smyrli M."/>
            <person name="Katharios P."/>
        </authorList>
    </citation>
    <scope>NUCLEOTIDE SEQUENCE [LARGE SCALE GENOMIC DNA]</scope>
    <source>
        <strain evidence="2 3">XU1</strain>
    </source>
</reference>
<comment type="caution">
    <text evidence="2">The sequence shown here is derived from an EMBL/GenBank/DDBJ whole genome shotgun (WGS) entry which is preliminary data.</text>
</comment>
<organism evidence="2 3">
    <name type="scientific">Aeromonas veronii</name>
    <dbReference type="NCBI Taxonomy" id="654"/>
    <lineage>
        <taxon>Bacteria</taxon>
        <taxon>Pseudomonadati</taxon>
        <taxon>Pseudomonadota</taxon>
        <taxon>Gammaproteobacteria</taxon>
        <taxon>Aeromonadales</taxon>
        <taxon>Aeromonadaceae</taxon>
        <taxon>Aeromonas</taxon>
    </lineage>
</organism>
<name>A0A4S5CCS7_AERVE</name>
<feature type="compositionally biased region" description="Basic and acidic residues" evidence="1">
    <location>
        <begin position="320"/>
        <end position="329"/>
    </location>
</feature>